<dbReference type="OrthoDB" id="7342392at2"/>
<dbReference type="SUPFAM" id="SSF53597">
    <property type="entry name" value="Dihydrofolate reductase-like"/>
    <property type="match status" value="1"/>
</dbReference>
<dbReference type="RefSeq" id="WP_160676782.1">
    <property type="nucleotide sequence ID" value="NZ_WTYN01000003.1"/>
</dbReference>
<evidence type="ECO:0000259" key="1">
    <source>
        <dbReference type="Pfam" id="PF01872"/>
    </source>
</evidence>
<dbReference type="InterPro" id="IPR024072">
    <property type="entry name" value="DHFR-like_dom_sf"/>
</dbReference>
<gene>
    <name evidence="2" type="ORF">GRI48_12515</name>
</gene>
<name>A0A844YKE9_9SPHN</name>
<dbReference type="InterPro" id="IPR002734">
    <property type="entry name" value="RibDG_C"/>
</dbReference>
<organism evidence="2 3">
    <name type="scientific">Qipengyuania oceanensis</name>
    <dbReference type="NCBI Taxonomy" id="1463597"/>
    <lineage>
        <taxon>Bacteria</taxon>
        <taxon>Pseudomonadati</taxon>
        <taxon>Pseudomonadota</taxon>
        <taxon>Alphaproteobacteria</taxon>
        <taxon>Sphingomonadales</taxon>
        <taxon>Erythrobacteraceae</taxon>
        <taxon>Qipengyuania</taxon>
    </lineage>
</organism>
<proteinExistence type="predicted"/>
<keyword evidence="3" id="KW-1185">Reference proteome</keyword>
<dbReference type="AlphaFoldDB" id="A0A844YKE9"/>
<evidence type="ECO:0000313" key="3">
    <source>
        <dbReference type="Proteomes" id="UP000445582"/>
    </source>
</evidence>
<dbReference type="GO" id="GO:0009231">
    <property type="term" value="P:riboflavin biosynthetic process"/>
    <property type="evidence" value="ECO:0007669"/>
    <property type="project" value="InterPro"/>
</dbReference>
<dbReference type="Gene3D" id="3.40.430.10">
    <property type="entry name" value="Dihydrofolate Reductase, subunit A"/>
    <property type="match status" value="1"/>
</dbReference>
<accession>A0A844YKE9</accession>
<dbReference type="EMBL" id="WTYN01000003">
    <property type="protein sequence ID" value="MXO63829.1"/>
    <property type="molecule type" value="Genomic_DNA"/>
</dbReference>
<dbReference type="Pfam" id="PF01872">
    <property type="entry name" value="RibD_C"/>
    <property type="match status" value="1"/>
</dbReference>
<dbReference type="InterPro" id="IPR050765">
    <property type="entry name" value="Riboflavin_Biosynth_HTPR"/>
</dbReference>
<dbReference type="PANTHER" id="PTHR38011:SF2">
    <property type="entry name" value="BIFUNCTIONAL DEAMINASE-REDUCTASE DOMAIN PROTEIN"/>
    <property type="match status" value="1"/>
</dbReference>
<evidence type="ECO:0000313" key="2">
    <source>
        <dbReference type="EMBL" id="MXO63829.1"/>
    </source>
</evidence>
<sequence>MARKITGAAFLSLDGVMQAPGGPTEDPTGGFDEGGWMFKIWDPGIEETLGDLFSEDYDLLLGRRTYDIFAAYWPYAEEPENRPMRDAFDAANKYVLTRGAQKLDWQNSHRLTGAEDVARVKAEAGSDIIIQGSSTIYPVLLEAGLIDELITMTFPVLLGSGKRLFGDGTPVDKLEMTKHRVTDQGTVVAHYRPGSTLPPYPPEGPIAAQSEREAVRQQRMQGGLW</sequence>
<protein>
    <submittedName>
        <fullName evidence="2">Dihydrofolate reductase</fullName>
    </submittedName>
</protein>
<feature type="domain" description="Bacterial bifunctional deaminase-reductase C-terminal" evidence="1">
    <location>
        <begin position="4"/>
        <end position="188"/>
    </location>
</feature>
<reference evidence="2 3" key="1">
    <citation type="submission" date="2019-12" db="EMBL/GenBank/DDBJ databases">
        <title>Genomic-based taxomic classification of the family Erythrobacteraceae.</title>
        <authorList>
            <person name="Xu L."/>
        </authorList>
    </citation>
    <scope>NUCLEOTIDE SEQUENCE [LARGE SCALE GENOMIC DNA]</scope>
    <source>
        <strain evidence="2 3">MCCC 1A09965</strain>
    </source>
</reference>
<dbReference type="GO" id="GO:0008703">
    <property type="term" value="F:5-amino-6-(5-phosphoribosylamino)uracil reductase activity"/>
    <property type="evidence" value="ECO:0007669"/>
    <property type="project" value="InterPro"/>
</dbReference>
<dbReference type="Proteomes" id="UP000445582">
    <property type="component" value="Unassembled WGS sequence"/>
</dbReference>
<comment type="caution">
    <text evidence="2">The sequence shown here is derived from an EMBL/GenBank/DDBJ whole genome shotgun (WGS) entry which is preliminary data.</text>
</comment>
<dbReference type="PANTHER" id="PTHR38011">
    <property type="entry name" value="DIHYDROFOLATE REDUCTASE FAMILY PROTEIN (AFU_ORTHOLOGUE AFUA_8G06820)"/>
    <property type="match status" value="1"/>
</dbReference>